<reference evidence="1 2" key="1">
    <citation type="submission" date="2019-06" db="EMBL/GenBank/DDBJ databases">
        <title>Genome sequence of Janthinobacterium lividum UCD_MED1.</title>
        <authorList>
            <person name="De Leon M.E."/>
            <person name="Jospin G."/>
        </authorList>
    </citation>
    <scope>NUCLEOTIDE SEQUENCE [LARGE SCALE GENOMIC DNA]</scope>
    <source>
        <strain evidence="1 2">UCD_MED1</strain>
    </source>
</reference>
<proteinExistence type="predicted"/>
<comment type="caution">
    <text evidence="1">The sequence shown here is derived from an EMBL/GenBank/DDBJ whole genome shotgun (WGS) entry which is preliminary data.</text>
</comment>
<sequence length="169" mass="18938">MTAISSLLIAMAFAAQSGQYEVAGQYERQERAQRGEDIQLVCYGEAEKTTLENHSGMEWDYDKHKYVQKSTLETGKSHFDTAVNVSVQGSAAQIRLPKQLVPPIHGDSNNGWWDLMDLVVGHDEIRGRFQLNSLNRPTVVINRRSGVITVDGMIKFGGRCDADDGHRRF</sequence>
<dbReference type="EMBL" id="VDGE01000001">
    <property type="protein sequence ID" value="TNC78702.1"/>
    <property type="molecule type" value="Genomic_DNA"/>
</dbReference>
<dbReference type="RefSeq" id="WP_139089767.1">
    <property type="nucleotide sequence ID" value="NZ_VDGE01000001.1"/>
</dbReference>
<name>A0A5C4NX56_9BURK</name>
<evidence type="ECO:0000313" key="1">
    <source>
        <dbReference type="EMBL" id="TNC78702.1"/>
    </source>
</evidence>
<protein>
    <submittedName>
        <fullName evidence="1">Uncharacterized protein</fullName>
    </submittedName>
</protein>
<organism evidence="1 2">
    <name type="scientific">Janthinobacterium lividum</name>
    <dbReference type="NCBI Taxonomy" id="29581"/>
    <lineage>
        <taxon>Bacteria</taxon>
        <taxon>Pseudomonadati</taxon>
        <taxon>Pseudomonadota</taxon>
        <taxon>Betaproteobacteria</taxon>
        <taxon>Burkholderiales</taxon>
        <taxon>Oxalobacteraceae</taxon>
        <taxon>Janthinobacterium</taxon>
    </lineage>
</organism>
<dbReference type="Proteomes" id="UP000305681">
    <property type="component" value="Unassembled WGS sequence"/>
</dbReference>
<evidence type="ECO:0000313" key="2">
    <source>
        <dbReference type="Proteomes" id="UP000305681"/>
    </source>
</evidence>
<dbReference type="AlphaFoldDB" id="A0A5C4NX56"/>
<gene>
    <name evidence="1" type="ORF">FHI69_05395</name>
</gene>
<accession>A0A5C4NX56</accession>